<organism evidence="1">
    <name type="scientific">bioreactor metagenome</name>
    <dbReference type="NCBI Taxonomy" id="1076179"/>
    <lineage>
        <taxon>unclassified sequences</taxon>
        <taxon>metagenomes</taxon>
        <taxon>ecological metagenomes</taxon>
    </lineage>
</organism>
<sequence length="128" mass="14224">MPAFRKADAGVERAGSFVFRREINPFSFALKLARQSQHIGGGIALAPSGGQGRHPAYERPAVAFGSRQRAGDRYLVTESHSPAAPVPHPVGYVDVPRRKGRQIVLKAFRQYGIYFAWRKPFGLHGRRL</sequence>
<dbReference type="AlphaFoldDB" id="A0A645EYS7"/>
<comment type="caution">
    <text evidence="1">The sequence shown here is derived from an EMBL/GenBank/DDBJ whole genome shotgun (WGS) entry which is preliminary data.</text>
</comment>
<reference evidence="1" key="1">
    <citation type="submission" date="2019-08" db="EMBL/GenBank/DDBJ databases">
        <authorList>
            <person name="Kucharzyk K."/>
            <person name="Murdoch R.W."/>
            <person name="Higgins S."/>
            <person name="Loffler F."/>
        </authorList>
    </citation>
    <scope>NUCLEOTIDE SEQUENCE</scope>
</reference>
<dbReference type="EMBL" id="VSSQ01052314">
    <property type="protein sequence ID" value="MPN06412.1"/>
    <property type="molecule type" value="Genomic_DNA"/>
</dbReference>
<accession>A0A645EYS7</accession>
<gene>
    <name evidence="1" type="ORF">SDC9_153668</name>
</gene>
<evidence type="ECO:0000313" key="1">
    <source>
        <dbReference type="EMBL" id="MPN06412.1"/>
    </source>
</evidence>
<name>A0A645EYS7_9ZZZZ</name>
<proteinExistence type="predicted"/>
<protein>
    <submittedName>
        <fullName evidence="1">Uncharacterized protein</fullName>
    </submittedName>
</protein>